<dbReference type="SUPFAM" id="SSF48726">
    <property type="entry name" value="Immunoglobulin"/>
    <property type="match status" value="1"/>
</dbReference>
<organism evidence="1 2">
    <name type="scientific">Liparis tanakae</name>
    <name type="common">Tanaka's snailfish</name>
    <dbReference type="NCBI Taxonomy" id="230148"/>
    <lineage>
        <taxon>Eukaryota</taxon>
        <taxon>Metazoa</taxon>
        <taxon>Chordata</taxon>
        <taxon>Craniata</taxon>
        <taxon>Vertebrata</taxon>
        <taxon>Euteleostomi</taxon>
        <taxon>Actinopterygii</taxon>
        <taxon>Neopterygii</taxon>
        <taxon>Teleostei</taxon>
        <taxon>Neoteleostei</taxon>
        <taxon>Acanthomorphata</taxon>
        <taxon>Eupercaria</taxon>
        <taxon>Perciformes</taxon>
        <taxon>Cottioidei</taxon>
        <taxon>Cottales</taxon>
        <taxon>Liparidae</taxon>
        <taxon>Liparis</taxon>
    </lineage>
</organism>
<accession>A0A4Z2DYS8</accession>
<dbReference type="Proteomes" id="UP000314294">
    <property type="component" value="Unassembled WGS sequence"/>
</dbReference>
<dbReference type="OrthoDB" id="3256376at2759"/>
<reference evidence="1 2" key="1">
    <citation type="submission" date="2019-03" db="EMBL/GenBank/DDBJ databases">
        <title>First draft genome of Liparis tanakae, snailfish: a comprehensive survey of snailfish specific genes.</title>
        <authorList>
            <person name="Kim W."/>
            <person name="Song I."/>
            <person name="Jeong J.-H."/>
            <person name="Kim D."/>
            <person name="Kim S."/>
            <person name="Ryu S."/>
            <person name="Song J.Y."/>
            <person name="Lee S.K."/>
        </authorList>
    </citation>
    <scope>NUCLEOTIDE SEQUENCE [LARGE SCALE GENOMIC DNA]</scope>
    <source>
        <tissue evidence="1">Muscle</tissue>
    </source>
</reference>
<dbReference type="AlphaFoldDB" id="A0A4Z2DYS8"/>
<proteinExistence type="predicted"/>
<dbReference type="Gene3D" id="2.60.40.10">
    <property type="entry name" value="Immunoglobulins"/>
    <property type="match status" value="1"/>
</dbReference>
<sequence length="119" mass="13064">MTGPQRSSGSGSGGDDWSSAVQWVWFWPLTHGAEISHTEYVRPDMAVYQDYTEGCLTFKNPTHHNNGNYTLQASNYLGVASGSVYGHFLDKPFEGEAPPPRLDLQLTSAARWGQQADAS</sequence>
<dbReference type="InterPro" id="IPR036179">
    <property type="entry name" value="Ig-like_dom_sf"/>
</dbReference>
<dbReference type="EMBL" id="SRLO01026526">
    <property type="protein sequence ID" value="TNN21676.1"/>
    <property type="molecule type" value="Genomic_DNA"/>
</dbReference>
<evidence type="ECO:0000313" key="1">
    <source>
        <dbReference type="EMBL" id="TNN21676.1"/>
    </source>
</evidence>
<evidence type="ECO:0000313" key="2">
    <source>
        <dbReference type="Proteomes" id="UP000314294"/>
    </source>
</evidence>
<protein>
    <submittedName>
        <fullName evidence="1">NT-3 growth factor receptor</fullName>
    </submittedName>
</protein>
<name>A0A4Z2DYS8_9TELE</name>
<keyword evidence="2" id="KW-1185">Reference proteome</keyword>
<keyword evidence="1" id="KW-0675">Receptor</keyword>
<gene>
    <name evidence="1" type="primary">NTRK3_1</name>
    <name evidence="1" type="ORF">EYF80_068212</name>
</gene>
<comment type="caution">
    <text evidence="1">The sequence shown here is derived from an EMBL/GenBank/DDBJ whole genome shotgun (WGS) entry which is preliminary data.</text>
</comment>
<dbReference type="InterPro" id="IPR013783">
    <property type="entry name" value="Ig-like_fold"/>
</dbReference>